<comment type="function">
    <text evidence="17">Binds to orexin receptors HCRTR1/OX1R and HCRTR2/OX2R with a high affinity. Stimulates food intake. Modulates pituitary luteinizing hormone secretion in an ovarian steroid-dependent manner.</text>
</comment>
<evidence type="ECO:0000313" key="22">
    <source>
        <dbReference type="Proteomes" id="UP001501920"/>
    </source>
</evidence>
<feature type="chain" id="PRO_5044542263" description="Hypocretin neuropeptide precursor" evidence="19">
    <location>
        <begin position="36"/>
        <end position="160"/>
    </location>
</feature>
<sequence length="160" mass="17591">MTGAHIKPNGAVRHMTISTAKVLLFLVLFAQVMHASEGMAGCCERRPRACGLYGLLCHTGASNSTDVKSVRVSSDAAAGILTLGKRKAAESRYQDRLQHLLHGTRNQAAGILTMGRRNEEGEGRPPLHDRETVHSPVKLDLERPLEYLMQQSEVRDSYTL</sequence>
<evidence type="ECO:0000256" key="12">
    <source>
        <dbReference type="ARBA" id="ARBA00034336"/>
    </source>
</evidence>
<evidence type="ECO:0000256" key="1">
    <source>
        <dbReference type="ARBA" id="ARBA00004427"/>
    </source>
</evidence>
<feature type="signal peptide" evidence="19">
    <location>
        <begin position="1"/>
        <end position="35"/>
    </location>
</feature>
<keyword evidence="4" id="KW-0027">Amidation</keyword>
<evidence type="ECO:0000256" key="15">
    <source>
        <dbReference type="ARBA" id="ARBA00034367"/>
    </source>
</evidence>
<proteinExistence type="evidence at transcript level"/>
<evidence type="ECO:0000256" key="16">
    <source>
        <dbReference type="ARBA" id="ARBA00034371"/>
    </source>
</evidence>
<evidence type="ECO:0000256" key="3">
    <source>
        <dbReference type="ARBA" id="ARBA00009198"/>
    </source>
</evidence>
<dbReference type="GO" id="GO:0051971">
    <property type="term" value="P:positive regulation of transmission of nerve impulse"/>
    <property type="evidence" value="ECO:0007669"/>
    <property type="project" value="TreeGrafter"/>
</dbReference>
<keyword evidence="6" id="KW-0770">Synapse</keyword>
<dbReference type="PANTHER" id="PTHR15173:SF2">
    <property type="entry name" value="HYPOCRETIN NEUROPEPTIDE PRECURSOR"/>
    <property type="match status" value="1"/>
</dbReference>
<evidence type="ECO:0000256" key="4">
    <source>
        <dbReference type="ARBA" id="ARBA00022815"/>
    </source>
</evidence>
<keyword evidence="19" id="KW-0732">Signal</keyword>
<dbReference type="GO" id="GO:0048471">
    <property type="term" value="C:perinuclear region of cytoplasm"/>
    <property type="evidence" value="ECO:0007669"/>
    <property type="project" value="TreeGrafter"/>
</dbReference>
<keyword evidence="8" id="KW-0873">Pyrrolidone carboxylic acid</keyword>
<comment type="function">
    <text evidence="18">Binds to orexin receptor HCRTR2/OX2R only. Stimulates food intake. Modulates pituitary luteinizing hormone secretion in an ovarian steroid-dependent manner.</text>
</comment>
<dbReference type="GO" id="GO:0030431">
    <property type="term" value="P:sleep"/>
    <property type="evidence" value="ECO:0007669"/>
    <property type="project" value="TreeGrafter"/>
</dbReference>
<evidence type="ECO:0000256" key="18">
    <source>
        <dbReference type="ARBA" id="ARBA00046224"/>
    </source>
</evidence>
<keyword evidence="10" id="KW-0968">Cytoplasmic vesicle</keyword>
<evidence type="ECO:0000256" key="9">
    <source>
        <dbReference type="ARBA" id="ARBA00023320"/>
    </source>
</evidence>
<dbReference type="GO" id="GO:0001659">
    <property type="term" value="P:temperature homeostasis"/>
    <property type="evidence" value="ECO:0007669"/>
    <property type="project" value="TreeGrafter"/>
</dbReference>
<evidence type="ECO:0000256" key="5">
    <source>
        <dbReference type="ARBA" id="ARBA00022824"/>
    </source>
</evidence>
<dbReference type="GO" id="GO:0042594">
    <property type="term" value="P:response to starvation"/>
    <property type="evidence" value="ECO:0007669"/>
    <property type="project" value="TreeGrafter"/>
</dbReference>
<evidence type="ECO:0000256" key="8">
    <source>
        <dbReference type="ARBA" id="ARBA00023283"/>
    </source>
</evidence>
<dbReference type="AlphaFoldDB" id="A0A0F6NC03"/>
<gene>
    <name evidence="21" type="primary">HCRT</name>
</gene>
<evidence type="ECO:0000256" key="19">
    <source>
        <dbReference type="SAM" id="SignalP"/>
    </source>
</evidence>
<dbReference type="GeneID" id="108441616"/>
<evidence type="ECO:0000256" key="7">
    <source>
        <dbReference type="ARBA" id="ARBA00023157"/>
    </source>
</evidence>
<keyword evidence="9" id="KW-0527">Neuropeptide</keyword>
<evidence type="ECO:0000256" key="14">
    <source>
        <dbReference type="ARBA" id="ARBA00034354"/>
    </source>
</evidence>
<evidence type="ECO:0000256" key="11">
    <source>
        <dbReference type="ARBA" id="ARBA00034103"/>
    </source>
</evidence>
<keyword evidence="5" id="KW-0256">Endoplasmic reticulum</keyword>
<keyword evidence="22" id="KW-1185">Reference proteome</keyword>
<dbReference type="OrthoDB" id="9379045at2759"/>
<evidence type="ECO:0000313" key="20">
    <source>
        <dbReference type="EMBL" id="AII30208.1"/>
    </source>
</evidence>
<dbReference type="GO" id="GO:0042755">
    <property type="term" value="P:eating behavior"/>
    <property type="evidence" value="ECO:0007669"/>
    <property type="project" value="TreeGrafter"/>
</dbReference>
<dbReference type="InterPro" id="IPR001704">
    <property type="entry name" value="Orexin"/>
</dbReference>
<reference evidence="21" key="3">
    <citation type="submission" date="2025-05" db="UniProtKB">
        <authorList>
            <consortium name="Ensembl"/>
        </authorList>
    </citation>
    <scope>IDENTIFICATION</scope>
</reference>
<dbReference type="GO" id="GO:0031410">
    <property type="term" value="C:cytoplasmic vesicle"/>
    <property type="evidence" value="ECO:0007669"/>
    <property type="project" value="UniProtKB-SubCell"/>
</dbReference>
<dbReference type="GO" id="GO:0046928">
    <property type="term" value="P:regulation of neurotransmitter secretion"/>
    <property type="evidence" value="ECO:0007669"/>
    <property type="project" value="TreeGrafter"/>
</dbReference>
<comment type="similarity">
    <text evidence="3">Belongs to the orexin family.</text>
</comment>
<reference evidence="21 22" key="2">
    <citation type="submission" date="2020-10" db="EMBL/GenBank/DDBJ databases">
        <title>Pygocentrus nattereri (red-bellied piranha) genome, fPygNat1, primary haplotype.</title>
        <authorList>
            <person name="Myers G."/>
            <person name="Meyer A."/>
            <person name="Karagic N."/>
            <person name="Pippel M."/>
            <person name="Winkler S."/>
            <person name="Tracey A."/>
            <person name="Wood J."/>
            <person name="Formenti G."/>
            <person name="Howe K."/>
            <person name="Fedrigo O."/>
            <person name="Jarvis E.D."/>
        </authorList>
    </citation>
    <scope>NUCLEOTIDE SEQUENCE [LARGE SCALE GENOMIC DNA]</scope>
</reference>
<reference evidence="20" key="1">
    <citation type="submission" date="2014-02" db="EMBL/GenBank/DDBJ databases">
        <title>Appetite regulators in Characiforme fish.</title>
        <authorList>
            <person name="Volkoff H."/>
        </authorList>
    </citation>
    <scope>NUCLEOTIDE SEQUENCE</scope>
    <source>
        <tissue evidence="20">Brain</tissue>
    </source>
</reference>
<evidence type="ECO:0000256" key="6">
    <source>
        <dbReference type="ARBA" id="ARBA00023018"/>
    </source>
</evidence>
<evidence type="ECO:0000256" key="2">
    <source>
        <dbReference type="ARBA" id="ARBA00004541"/>
    </source>
</evidence>
<dbReference type="Proteomes" id="UP001501920">
    <property type="component" value="Chromosome 14"/>
</dbReference>
<dbReference type="GO" id="GO:0007218">
    <property type="term" value="P:neuropeptide signaling pathway"/>
    <property type="evidence" value="ECO:0007669"/>
    <property type="project" value="UniProtKB-KW"/>
</dbReference>
<accession>A0A0F6NC03</accession>
<dbReference type="GO" id="GO:0005791">
    <property type="term" value="C:rough endoplasmic reticulum"/>
    <property type="evidence" value="ECO:0007669"/>
    <property type="project" value="UniProtKB-SubCell"/>
</dbReference>
<keyword evidence="7" id="KW-1015">Disulfide bond</keyword>
<dbReference type="OMA" id="PRACGLY"/>
<dbReference type="GO" id="GO:0005184">
    <property type="term" value="F:neuropeptide hormone activity"/>
    <property type="evidence" value="ECO:0007669"/>
    <property type="project" value="TreeGrafter"/>
</dbReference>
<organism evidence="20">
    <name type="scientific">Pygocentrus nattereri</name>
    <name type="common">Red-bellied piranha</name>
    <dbReference type="NCBI Taxonomy" id="42514"/>
    <lineage>
        <taxon>Eukaryota</taxon>
        <taxon>Metazoa</taxon>
        <taxon>Chordata</taxon>
        <taxon>Craniata</taxon>
        <taxon>Vertebrata</taxon>
        <taxon>Euteleostomi</taxon>
        <taxon>Actinopterygii</taxon>
        <taxon>Neopterygii</taxon>
        <taxon>Teleostei</taxon>
        <taxon>Ostariophysi</taxon>
        <taxon>Characiformes</taxon>
        <taxon>Characoidei</taxon>
        <taxon>Pygocentrus</taxon>
    </lineage>
</organism>
<evidence type="ECO:0000256" key="17">
    <source>
        <dbReference type="ARBA" id="ARBA00045659"/>
    </source>
</evidence>
<dbReference type="GO" id="GO:0031772">
    <property type="term" value="F:type 2 orexin receptor binding"/>
    <property type="evidence" value="ECO:0007669"/>
    <property type="project" value="TreeGrafter"/>
</dbReference>
<dbReference type="EMBL" id="KJ481203">
    <property type="protein sequence ID" value="AII30208.1"/>
    <property type="molecule type" value="mRNA"/>
</dbReference>
<protein>
    <recommendedName>
        <fullName evidence="12">Hypocretin neuropeptide precursor</fullName>
    </recommendedName>
    <alternativeName>
        <fullName evidence="16">Hypocretin</fullName>
    </alternativeName>
    <alternativeName>
        <fullName evidence="13">Orexin precursor</fullName>
    </alternativeName>
    <alternativeName>
        <fullName evidence="15">Prepro-orexin</fullName>
    </alternativeName>
    <alternativeName>
        <fullName evidence="14">Preprohypocretin</fullName>
    </alternativeName>
</protein>
<name>A0A0F6NC03_PYGNA</name>
<dbReference type="GO" id="GO:0031771">
    <property type="term" value="F:type 1 orexin receptor binding"/>
    <property type="evidence" value="ECO:0007669"/>
    <property type="project" value="TreeGrafter"/>
</dbReference>
<dbReference type="PANTHER" id="PTHR15173">
    <property type="entry name" value="OREXIN"/>
    <property type="match status" value="1"/>
</dbReference>
<dbReference type="GO" id="GO:0045202">
    <property type="term" value="C:synapse"/>
    <property type="evidence" value="ECO:0007669"/>
    <property type="project" value="UniProtKB-SubCell"/>
</dbReference>
<dbReference type="GeneTree" id="ENSGT00390000014272"/>
<dbReference type="Pfam" id="PF02072">
    <property type="entry name" value="Orexin"/>
    <property type="match status" value="1"/>
</dbReference>
<dbReference type="CTD" id="3060"/>
<evidence type="ECO:0000313" key="21">
    <source>
        <dbReference type="Ensembl" id="ENSPNAP00000021065.1"/>
    </source>
</evidence>
<dbReference type="STRING" id="42514.ENSPNAP00000021065"/>
<evidence type="ECO:0000256" key="10">
    <source>
        <dbReference type="ARBA" id="ARBA00023329"/>
    </source>
</evidence>
<dbReference type="Ensembl" id="ENSPNAT00000032060.2">
    <property type="protein sequence ID" value="ENSPNAP00000021065.1"/>
    <property type="gene ID" value="ENSPNAG00000028058.2"/>
</dbReference>
<evidence type="ECO:0000256" key="13">
    <source>
        <dbReference type="ARBA" id="ARBA00034351"/>
    </source>
</evidence>
<comment type="subcellular location">
    <subcellularLocation>
        <location evidence="2">Cytoplasmic vesicle</location>
    </subcellularLocation>
    <subcellularLocation>
        <location evidence="1">Rough endoplasmic reticulum</location>
    </subcellularLocation>
    <subcellularLocation>
        <location evidence="11">Synapse</location>
    </subcellularLocation>
</comment>